<protein>
    <recommendedName>
        <fullName evidence="3">DUF2141 domain-containing protein</fullName>
    </recommendedName>
</protein>
<dbReference type="AlphaFoldDB" id="A0A0U3AX43"/>
<dbReference type="Pfam" id="PF09912">
    <property type="entry name" value="DUF2141"/>
    <property type="match status" value="1"/>
</dbReference>
<keyword evidence="2" id="KW-1185">Reference proteome</keyword>
<dbReference type="KEGG" id="lal:AT746_04260"/>
<reference evidence="1 2" key="1">
    <citation type="submission" date="2015-12" db="EMBL/GenBank/DDBJ databases">
        <title>Complete genome of Lacimicrobium alkaliphilum KCTC 32984.</title>
        <authorList>
            <person name="Kim S.-G."/>
            <person name="Lee Y.-J."/>
        </authorList>
    </citation>
    <scope>NUCLEOTIDE SEQUENCE [LARGE SCALE GENOMIC DNA]</scope>
    <source>
        <strain evidence="1 2">YelD216</strain>
    </source>
</reference>
<evidence type="ECO:0000313" key="2">
    <source>
        <dbReference type="Proteomes" id="UP000068447"/>
    </source>
</evidence>
<evidence type="ECO:0008006" key="3">
    <source>
        <dbReference type="Google" id="ProtNLM"/>
    </source>
</evidence>
<dbReference type="Proteomes" id="UP000068447">
    <property type="component" value="Chromosome"/>
</dbReference>
<name>A0A0U3AX43_9ALTE</name>
<organism evidence="1 2">
    <name type="scientific">Lacimicrobium alkaliphilum</name>
    <dbReference type="NCBI Taxonomy" id="1526571"/>
    <lineage>
        <taxon>Bacteria</taxon>
        <taxon>Pseudomonadati</taxon>
        <taxon>Pseudomonadota</taxon>
        <taxon>Gammaproteobacteria</taxon>
        <taxon>Alteromonadales</taxon>
        <taxon>Alteromonadaceae</taxon>
        <taxon>Lacimicrobium</taxon>
    </lineage>
</organism>
<evidence type="ECO:0000313" key="1">
    <source>
        <dbReference type="EMBL" id="ALS97560.1"/>
    </source>
</evidence>
<dbReference type="EMBL" id="CP013650">
    <property type="protein sequence ID" value="ALS97560.1"/>
    <property type="molecule type" value="Genomic_DNA"/>
</dbReference>
<gene>
    <name evidence="1" type="ORF">AT746_04260</name>
</gene>
<dbReference type="STRING" id="1526571.AT746_04260"/>
<accession>A0A0U3AX43</accession>
<dbReference type="InterPro" id="IPR018673">
    <property type="entry name" value="DUF2141"/>
</dbReference>
<sequence>MLILPTVTAQELTVRVSQIETSRQGQMMVMLFGKAGFPKDHSKALSIQTQPVETGVDNMEFRFTHAPVVFAVKVLHDEDLNGKVTKNWTGIWPAEGLGFSNAARVSLTGPPSFKQARLTRSDTSNAIDIPLIYP</sequence>
<proteinExistence type="predicted"/>
<dbReference type="RefSeq" id="WP_062476890.1">
    <property type="nucleotide sequence ID" value="NZ_CP013650.1"/>
</dbReference>